<feature type="domain" description="Tetracyclin repressor-like C-terminal group 31" evidence="1">
    <location>
        <begin position="59"/>
        <end position="155"/>
    </location>
</feature>
<dbReference type="InterPro" id="IPR041583">
    <property type="entry name" value="TetR_C_31"/>
</dbReference>
<dbReference type="Pfam" id="PF17940">
    <property type="entry name" value="TetR_C_31"/>
    <property type="match status" value="1"/>
</dbReference>
<keyword evidence="3" id="KW-1185">Reference proteome</keyword>
<organism evidence="2 3">
    <name type="scientific">Actinopolymorpha pittospori</name>
    <dbReference type="NCBI Taxonomy" id="648752"/>
    <lineage>
        <taxon>Bacteria</taxon>
        <taxon>Bacillati</taxon>
        <taxon>Actinomycetota</taxon>
        <taxon>Actinomycetes</taxon>
        <taxon>Propionibacteriales</taxon>
        <taxon>Actinopolymorphaceae</taxon>
        <taxon>Actinopolymorpha</taxon>
    </lineage>
</organism>
<accession>A0A927RC78</accession>
<dbReference type="AlphaFoldDB" id="A0A927RC78"/>
<protein>
    <submittedName>
        <fullName evidence="2">DNA-binding transcriptional regulator YbjK</fullName>
    </submittedName>
</protein>
<sequence length="162" mass="17295">MSHRAVARIAGVPLGSTTYYFASLDDLRAAAASALAQRWVRRMARAADAVREGTYDPAEAGRRIARAVLPGDRRAVLSEYEQLLAAARHPAVATVLREMRPAFVQVIDDLLIRTGWAGRVRSDVVLAVLDGAAVSALSEGRADVREFGAGLLAELLGTVGRS</sequence>
<dbReference type="Proteomes" id="UP000638648">
    <property type="component" value="Unassembled WGS sequence"/>
</dbReference>
<dbReference type="EMBL" id="JADBEM010000001">
    <property type="protein sequence ID" value="MBE1606840.1"/>
    <property type="molecule type" value="Genomic_DNA"/>
</dbReference>
<comment type="caution">
    <text evidence="2">The sequence shown here is derived from an EMBL/GenBank/DDBJ whole genome shotgun (WGS) entry which is preliminary data.</text>
</comment>
<reference evidence="2" key="1">
    <citation type="submission" date="2020-10" db="EMBL/GenBank/DDBJ databases">
        <title>Sequencing the genomes of 1000 actinobacteria strains.</title>
        <authorList>
            <person name="Klenk H.-P."/>
        </authorList>
    </citation>
    <scope>NUCLEOTIDE SEQUENCE</scope>
    <source>
        <strain evidence="2">DSM 45354</strain>
    </source>
</reference>
<name>A0A927RC78_9ACTN</name>
<keyword evidence="2" id="KW-0238">DNA-binding</keyword>
<evidence type="ECO:0000313" key="2">
    <source>
        <dbReference type="EMBL" id="MBE1606840.1"/>
    </source>
</evidence>
<dbReference type="Gene3D" id="1.10.357.10">
    <property type="entry name" value="Tetracycline Repressor, domain 2"/>
    <property type="match status" value="1"/>
</dbReference>
<dbReference type="SUPFAM" id="SSF46689">
    <property type="entry name" value="Homeodomain-like"/>
    <property type="match status" value="1"/>
</dbReference>
<evidence type="ECO:0000259" key="1">
    <source>
        <dbReference type="Pfam" id="PF17940"/>
    </source>
</evidence>
<dbReference type="InterPro" id="IPR009057">
    <property type="entry name" value="Homeodomain-like_sf"/>
</dbReference>
<dbReference type="GO" id="GO:0003677">
    <property type="term" value="F:DNA binding"/>
    <property type="evidence" value="ECO:0007669"/>
    <property type="project" value="UniProtKB-KW"/>
</dbReference>
<gene>
    <name evidence="2" type="ORF">HEB94_003688</name>
</gene>
<proteinExistence type="predicted"/>
<evidence type="ECO:0000313" key="3">
    <source>
        <dbReference type="Proteomes" id="UP000638648"/>
    </source>
</evidence>